<organism evidence="2 3">
    <name type="scientific">Nitratidesulfovibrio oxamicus</name>
    <dbReference type="NCBI Taxonomy" id="32016"/>
    <lineage>
        <taxon>Bacteria</taxon>
        <taxon>Pseudomonadati</taxon>
        <taxon>Thermodesulfobacteriota</taxon>
        <taxon>Desulfovibrionia</taxon>
        <taxon>Desulfovibrionales</taxon>
        <taxon>Desulfovibrionaceae</taxon>
        <taxon>Nitratidesulfovibrio</taxon>
    </lineage>
</organism>
<protein>
    <submittedName>
        <fullName evidence="2">Ribosome silencing factor</fullName>
    </submittedName>
</protein>
<dbReference type="Proteomes" id="UP001194469">
    <property type="component" value="Unassembled WGS sequence"/>
</dbReference>
<gene>
    <name evidence="2" type="ORF">FVW20_14695</name>
</gene>
<evidence type="ECO:0000313" key="3">
    <source>
        <dbReference type="Proteomes" id="UP001194469"/>
    </source>
</evidence>
<accession>A0ABS0J743</accession>
<evidence type="ECO:0000313" key="2">
    <source>
        <dbReference type="EMBL" id="MBG3878224.1"/>
    </source>
</evidence>
<feature type="non-terminal residue" evidence="2">
    <location>
        <position position="1"/>
    </location>
</feature>
<sequence length="44" mass="4489">GARAAAVTTKRAATSSADADAEEPKPRARTRKPAAPKAPEGDDQ</sequence>
<reference evidence="2 3" key="1">
    <citation type="submission" date="2019-08" db="EMBL/GenBank/DDBJ databases">
        <authorList>
            <person name="Luo N."/>
        </authorList>
    </citation>
    <scope>NUCLEOTIDE SEQUENCE [LARGE SCALE GENOMIC DNA]</scope>
    <source>
        <strain evidence="2 3">NCIMB 9442</strain>
    </source>
</reference>
<name>A0ABS0J743_9BACT</name>
<comment type="caution">
    <text evidence="2">The sequence shown here is derived from an EMBL/GenBank/DDBJ whole genome shotgun (WGS) entry which is preliminary data.</text>
</comment>
<feature type="compositionally biased region" description="Low complexity" evidence="1">
    <location>
        <begin position="1"/>
        <end position="18"/>
    </location>
</feature>
<feature type="region of interest" description="Disordered" evidence="1">
    <location>
        <begin position="1"/>
        <end position="44"/>
    </location>
</feature>
<dbReference type="EMBL" id="VRYY01000508">
    <property type="protein sequence ID" value="MBG3878224.1"/>
    <property type="molecule type" value="Genomic_DNA"/>
</dbReference>
<proteinExistence type="predicted"/>
<keyword evidence="3" id="KW-1185">Reference proteome</keyword>
<evidence type="ECO:0000256" key="1">
    <source>
        <dbReference type="SAM" id="MobiDB-lite"/>
    </source>
</evidence>